<evidence type="ECO:0008006" key="3">
    <source>
        <dbReference type="Google" id="ProtNLM"/>
    </source>
</evidence>
<keyword evidence="2" id="KW-1185">Reference proteome</keyword>
<dbReference type="EMBL" id="BNEE01000006">
    <property type="protein sequence ID" value="GHI85326.1"/>
    <property type="molecule type" value="Genomic_DNA"/>
</dbReference>
<dbReference type="RefSeq" id="WP_031139974.1">
    <property type="nucleotide sequence ID" value="NZ_BNEE01000006.1"/>
</dbReference>
<dbReference type="OrthoDB" id="7057927at2"/>
<dbReference type="Proteomes" id="UP000600026">
    <property type="component" value="Unassembled WGS sequence"/>
</dbReference>
<reference evidence="1" key="1">
    <citation type="submission" date="2020-09" db="EMBL/GenBank/DDBJ databases">
        <title>Whole genome shotgun sequence of Streptomyces xanthophaeus NBRC 12829.</title>
        <authorList>
            <person name="Komaki H."/>
            <person name="Tamura T."/>
        </authorList>
    </citation>
    <scope>NUCLEOTIDE SEQUENCE</scope>
    <source>
        <strain evidence="1">NBRC 12829</strain>
    </source>
</reference>
<organism evidence="1 2">
    <name type="scientific">Streptomyces xanthophaeus</name>
    <dbReference type="NCBI Taxonomy" id="67385"/>
    <lineage>
        <taxon>Bacteria</taxon>
        <taxon>Bacillati</taxon>
        <taxon>Actinomycetota</taxon>
        <taxon>Actinomycetes</taxon>
        <taxon>Kitasatosporales</taxon>
        <taxon>Streptomycetaceae</taxon>
        <taxon>Streptomyces</taxon>
    </lineage>
</organism>
<name>A0A919LCK5_9ACTN</name>
<dbReference type="AlphaFoldDB" id="A0A919LCK5"/>
<evidence type="ECO:0000313" key="1">
    <source>
        <dbReference type="EMBL" id="GHI85326.1"/>
    </source>
</evidence>
<protein>
    <recommendedName>
        <fullName evidence="3">DUF4034 domain-containing protein</fullName>
    </recommendedName>
</protein>
<comment type="caution">
    <text evidence="1">The sequence shown here is derived from an EMBL/GenBank/DDBJ whole genome shotgun (WGS) entry which is preliminary data.</text>
</comment>
<proteinExistence type="predicted"/>
<sequence length="313" mass="34834">MPIFGNRRRKPRLAPELDDGRLGKVLKALDGPPSPGLADLHTAQVEQLLTEAGTDWDRRSHRITVLARCTADSGFVRTWASRHPKNADALVLRAEVDLVLGRRTGELADARETLDTCYRAAELEPADPAPWVALLGILRLLRAHSDEVFPVWREAVARDVWNREAHLRMLGYLSPAECGSHMQVLEFVDAARPRMPANAPTVGVELTATLRRHRHVAGDDALTAVMARRHWASAPAVTVLDRAYENWRHPGFLHHAAAAADLNLLAYALVQANRIRHAAEVFPLIDGVVTPWPWVLDGDPLQQFENSRGRALR</sequence>
<gene>
    <name evidence="1" type="ORF">Sxan_26900</name>
</gene>
<evidence type="ECO:0000313" key="2">
    <source>
        <dbReference type="Proteomes" id="UP000600026"/>
    </source>
</evidence>
<accession>A0A919LCK5</accession>